<protein>
    <recommendedName>
        <fullName evidence="3">Cyanobacterial aminoacyl-tRNA synthetase CAAD domain-containing protein</fullName>
    </recommendedName>
</protein>
<name>A0A7S1STB9_9CHLO</name>
<dbReference type="Pfam" id="PF14159">
    <property type="entry name" value="CAAD"/>
    <property type="match status" value="1"/>
</dbReference>
<keyword evidence="2" id="KW-1133">Transmembrane helix</keyword>
<evidence type="ECO:0000256" key="1">
    <source>
        <dbReference type="ARBA" id="ARBA00004141"/>
    </source>
</evidence>
<dbReference type="InterPro" id="IPR025564">
    <property type="entry name" value="CAAD_dom"/>
</dbReference>
<comment type="subcellular location">
    <subcellularLocation>
        <location evidence="1">Membrane</location>
        <topology evidence="1">Multi-pass membrane protein</topology>
    </subcellularLocation>
</comment>
<feature type="transmembrane region" description="Helical" evidence="2">
    <location>
        <begin position="80"/>
        <end position="99"/>
    </location>
</feature>
<evidence type="ECO:0000259" key="3">
    <source>
        <dbReference type="Pfam" id="PF14159"/>
    </source>
</evidence>
<feature type="domain" description="Cyanobacterial aminoacyl-tRNA synthetase CAAD" evidence="3">
    <location>
        <begin position="67"/>
        <end position="150"/>
    </location>
</feature>
<reference evidence="4" key="1">
    <citation type="submission" date="2021-01" db="EMBL/GenBank/DDBJ databases">
        <authorList>
            <person name="Corre E."/>
            <person name="Pelletier E."/>
            <person name="Niang G."/>
            <person name="Scheremetjew M."/>
            <person name="Finn R."/>
            <person name="Kale V."/>
            <person name="Holt S."/>
            <person name="Cochrane G."/>
            <person name="Meng A."/>
            <person name="Brown T."/>
            <person name="Cohen L."/>
        </authorList>
    </citation>
    <scope>NUCLEOTIDE SEQUENCE</scope>
    <source>
        <strain evidence="4">PLY429</strain>
    </source>
</reference>
<dbReference type="AlphaFoldDB" id="A0A7S1STB9"/>
<accession>A0A7S1STB9</accession>
<evidence type="ECO:0000256" key="2">
    <source>
        <dbReference type="SAM" id="Phobius"/>
    </source>
</evidence>
<keyword evidence="2" id="KW-0812">Transmembrane</keyword>
<dbReference type="PANTHER" id="PTHR33222:SF3">
    <property type="entry name" value="PROTEIN CURVATURE THYLAKOID 1C, CHLOROPLASTIC"/>
    <property type="match status" value="1"/>
</dbReference>
<feature type="transmembrane region" description="Helical" evidence="2">
    <location>
        <begin position="111"/>
        <end position="129"/>
    </location>
</feature>
<keyword evidence="2" id="KW-0472">Membrane</keyword>
<proteinExistence type="predicted"/>
<dbReference type="GO" id="GO:0009535">
    <property type="term" value="C:chloroplast thylakoid membrane"/>
    <property type="evidence" value="ECO:0007669"/>
    <property type="project" value="TreeGrafter"/>
</dbReference>
<sequence length="151" mass="16223">MAAITMYRASLASRSASLSAVRARPAAALVPVRAQPVRARRTVAVRASQEPMNTEELTAKAKATVEDLQAKWEATEEKPAAVALTVAGFIGVWAASGVVSAVDKLPIIGDFFELVGLLVTGWFIYRYLLFGPDRAELKSNIDSFLDKVSGK</sequence>
<gene>
    <name evidence="4" type="ORF">TCHU04912_LOCUS10498</name>
</gene>
<dbReference type="PANTHER" id="PTHR33222">
    <property type="match status" value="1"/>
</dbReference>
<dbReference type="InterPro" id="IPR033344">
    <property type="entry name" value="CURT1"/>
</dbReference>
<evidence type="ECO:0000313" key="4">
    <source>
        <dbReference type="EMBL" id="CAD9208261.1"/>
    </source>
</evidence>
<dbReference type="EMBL" id="HBGG01020241">
    <property type="protein sequence ID" value="CAD9208261.1"/>
    <property type="molecule type" value="Transcribed_RNA"/>
</dbReference>
<organism evidence="4">
    <name type="scientific">Tetraselmis chuii</name>
    <dbReference type="NCBI Taxonomy" id="63592"/>
    <lineage>
        <taxon>Eukaryota</taxon>
        <taxon>Viridiplantae</taxon>
        <taxon>Chlorophyta</taxon>
        <taxon>core chlorophytes</taxon>
        <taxon>Chlorodendrophyceae</taxon>
        <taxon>Chlorodendrales</taxon>
        <taxon>Chlorodendraceae</taxon>
        <taxon>Tetraselmis</taxon>
    </lineage>
</organism>